<organism evidence="3 4">
    <name type="scientific">Methylocella tundrae</name>
    <dbReference type="NCBI Taxonomy" id="227605"/>
    <lineage>
        <taxon>Bacteria</taxon>
        <taxon>Pseudomonadati</taxon>
        <taxon>Pseudomonadota</taxon>
        <taxon>Alphaproteobacteria</taxon>
        <taxon>Hyphomicrobiales</taxon>
        <taxon>Beijerinckiaceae</taxon>
        <taxon>Methylocella</taxon>
    </lineage>
</organism>
<evidence type="ECO:0000256" key="1">
    <source>
        <dbReference type="SAM" id="MobiDB-lite"/>
    </source>
</evidence>
<sequence>MKILQLALVGALAAATAGIAEAKQASSNHGASSSAVETSVQTGRSAGVSGQPAYNANQGQQFTPMAPARGPYQVY</sequence>
<feature type="signal peptide" evidence="2">
    <location>
        <begin position="1"/>
        <end position="22"/>
    </location>
</feature>
<dbReference type="KEGG" id="mtun:MTUNDRAET4_1878"/>
<gene>
    <name evidence="3" type="ORF">MTUNDRAET4_1878</name>
</gene>
<feature type="compositionally biased region" description="Polar residues" evidence="1">
    <location>
        <begin position="26"/>
        <end position="44"/>
    </location>
</feature>
<keyword evidence="2" id="KW-0732">Signal</keyword>
<dbReference type="AlphaFoldDB" id="A0A4U8YXS3"/>
<dbReference type="Proteomes" id="UP000294360">
    <property type="component" value="Chromosome"/>
</dbReference>
<name>A0A4U8YXS3_METTU</name>
<protein>
    <submittedName>
        <fullName evidence="3">Uncharacterized protein</fullName>
    </submittedName>
</protein>
<feature type="chain" id="PRO_5020406954" evidence="2">
    <location>
        <begin position="23"/>
        <end position="75"/>
    </location>
</feature>
<dbReference type="EMBL" id="LR536450">
    <property type="protein sequence ID" value="VFU08771.1"/>
    <property type="molecule type" value="Genomic_DNA"/>
</dbReference>
<evidence type="ECO:0000256" key="2">
    <source>
        <dbReference type="SAM" id="SignalP"/>
    </source>
</evidence>
<proteinExistence type="predicted"/>
<feature type="compositionally biased region" description="Polar residues" evidence="1">
    <location>
        <begin position="52"/>
        <end position="63"/>
    </location>
</feature>
<evidence type="ECO:0000313" key="4">
    <source>
        <dbReference type="Proteomes" id="UP000294360"/>
    </source>
</evidence>
<reference evidence="3 4" key="1">
    <citation type="submission" date="2019-03" db="EMBL/GenBank/DDBJ databases">
        <authorList>
            <person name="Kox A.R. M."/>
        </authorList>
    </citation>
    <scope>NUCLEOTIDE SEQUENCE [LARGE SCALE GENOMIC DNA]</scope>
    <source>
        <strain evidence="3">MTUNDRAET4 annotated genome</strain>
    </source>
</reference>
<dbReference type="RefSeq" id="WP_134488868.1">
    <property type="nucleotide sequence ID" value="NZ_CP139089.1"/>
</dbReference>
<accession>A0A4U8YXS3</accession>
<feature type="region of interest" description="Disordered" evidence="1">
    <location>
        <begin position="23"/>
        <end position="75"/>
    </location>
</feature>
<evidence type="ECO:0000313" key="3">
    <source>
        <dbReference type="EMBL" id="VFU08771.1"/>
    </source>
</evidence>